<keyword evidence="7" id="KW-0346">Stress response</keyword>
<evidence type="ECO:0000256" key="6">
    <source>
        <dbReference type="ARBA" id="ARBA00022884"/>
    </source>
</evidence>
<name>A0A977KUX1_9CYAN</name>
<accession>A0A977KUX1</accession>
<evidence type="ECO:0000256" key="5">
    <source>
        <dbReference type="ARBA" id="ARBA00022801"/>
    </source>
</evidence>
<evidence type="ECO:0000256" key="1">
    <source>
        <dbReference type="ARBA" id="ARBA00006620"/>
    </source>
</evidence>
<keyword evidence="5" id="KW-0378">Hydrolase</keyword>
<dbReference type="Pfam" id="PF07927">
    <property type="entry name" value="HicA_toxin"/>
    <property type="match status" value="1"/>
</dbReference>
<protein>
    <submittedName>
        <fullName evidence="8">Type II toxin-antitoxin system HicA family toxin</fullName>
    </submittedName>
</protein>
<keyword evidence="2" id="KW-1277">Toxin-antitoxin system</keyword>
<dbReference type="EMBL" id="CP073041">
    <property type="protein sequence ID" value="UXE60352.1"/>
    <property type="molecule type" value="Genomic_DNA"/>
</dbReference>
<keyword evidence="6" id="KW-0694">RNA-binding</keyword>
<dbReference type="PANTHER" id="PTHR34873:SF3">
    <property type="entry name" value="ADDICTION MODULE TOXIN, HICA FAMILY"/>
    <property type="match status" value="1"/>
</dbReference>
<dbReference type="GO" id="GO:0004519">
    <property type="term" value="F:endonuclease activity"/>
    <property type="evidence" value="ECO:0007669"/>
    <property type="project" value="UniProtKB-KW"/>
</dbReference>
<keyword evidence="4" id="KW-0255">Endonuclease</keyword>
<evidence type="ECO:0000256" key="7">
    <source>
        <dbReference type="ARBA" id="ARBA00023016"/>
    </source>
</evidence>
<dbReference type="AlphaFoldDB" id="A0A977KUX1"/>
<dbReference type="PANTHER" id="PTHR34873">
    <property type="entry name" value="SSR1766 PROTEIN"/>
    <property type="match status" value="1"/>
</dbReference>
<evidence type="ECO:0000256" key="2">
    <source>
        <dbReference type="ARBA" id="ARBA00022649"/>
    </source>
</evidence>
<reference evidence="8" key="1">
    <citation type="submission" date="2021-04" db="EMBL/GenBank/DDBJ databases">
        <title>Genome sequence of Woronichinia naegeliana from Washington state freshwater lake bloom.</title>
        <authorList>
            <person name="Dreher T.W."/>
        </authorList>
    </citation>
    <scope>NUCLEOTIDE SEQUENCE</scope>
    <source>
        <strain evidence="8">WA131</strain>
    </source>
</reference>
<dbReference type="SUPFAM" id="SSF54786">
    <property type="entry name" value="YcfA/nrd intein domain"/>
    <property type="match status" value="1"/>
</dbReference>
<dbReference type="Proteomes" id="UP001065613">
    <property type="component" value="Chromosome"/>
</dbReference>
<evidence type="ECO:0000256" key="4">
    <source>
        <dbReference type="ARBA" id="ARBA00022759"/>
    </source>
</evidence>
<dbReference type="GO" id="GO:0016787">
    <property type="term" value="F:hydrolase activity"/>
    <property type="evidence" value="ECO:0007669"/>
    <property type="project" value="UniProtKB-KW"/>
</dbReference>
<evidence type="ECO:0000313" key="8">
    <source>
        <dbReference type="EMBL" id="UXE60352.1"/>
    </source>
</evidence>
<dbReference type="InterPro" id="IPR038570">
    <property type="entry name" value="HicA_sf"/>
</dbReference>
<dbReference type="Gene3D" id="3.30.920.30">
    <property type="entry name" value="Hypothetical protein"/>
    <property type="match status" value="1"/>
</dbReference>
<dbReference type="InterPro" id="IPR012933">
    <property type="entry name" value="HicA_mRNA_interferase"/>
</dbReference>
<gene>
    <name evidence="8" type="ORF">KA717_33055</name>
</gene>
<evidence type="ECO:0000256" key="3">
    <source>
        <dbReference type="ARBA" id="ARBA00022722"/>
    </source>
</evidence>
<dbReference type="KEGG" id="wna:KA717_33055"/>
<organism evidence="8">
    <name type="scientific">Woronichinia naegeliana WA131</name>
    <dbReference type="NCBI Taxonomy" id="2824559"/>
    <lineage>
        <taxon>Bacteria</taxon>
        <taxon>Bacillati</taxon>
        <taxon>Cyanobacteriota</taxon>
        <taxon>Cyanophyceae</taxon>
        <taxon>Synechococcales</taxon>
        <taxon>Coelosphaeriaceae</taxon>
        <taxon>Woronichinia</taxon>
    </lineage>
</organism>
<comment type="similarity">
    <text evidence="1">Belongs to the HicA mRNA interferase family.</text>
</comment>
<dbReference type="GO" id="GO:0003729">
    <property type="term" value="F:mRNA binding"/>
    <property type="evidence" value="ECO:0007669"/>
    <property type="project" value="InterPro"/>
</dbReference>
<proteinExistence type="inferred from homology"/>
<keyword evidence="3" id="KW-0540">Nuclease</keyword>
<sequence>MSKLPQISGKDCIKALEKAGFFVKRQKGSHMILCRDEPFAEVVIPNHKTLDKGTLRAIIRQVNLDVDEFIELLNS</sequence>